<feature type="region of interest" description="Disordered" evidence="1">
    <location>
        <begin position="24"/>
        <end position="53"/>
    </location>
</feature>
<dbReference type="AlphaFoldDB" id="A0A7J7SRQ1"/>
<evidence type="ECO:0000256" key="1">
    <source>
        <dbReference type="SAM" id="MobiDB-lite"/>
    </source>
</evidence>
<dbReference type="Proteomes" id="UP000527355">
    <property type="component" value="Unassembled WGS sequence"/>
</dbReference>
<sequence length="120" mass="13631">MGPWGASDVNSSWELWACRPPARDSLWNQHQGPPNLGKESKPGPPKKERRKGKLGWMENYNLQLLLVMTCRSQNLPTSLQVQSPLTGNSEHVLSLYSAPHALLSDFYRKCMLRHHSSPLR</sequence>
<evidence type="ECO:0000313" key="3">
    <source>
        <dbReference type="Proteomes" id="UP000527355"/>
    </source>
</evidence>
<accession>A0A7J7SRQ1</accession>
<gene>
    <name evidence="2" type="ORF">mMyoMyo1_009317</name>
</gene>
<name>A0A7J7SRQ1_MYOMY</name>
<comment type="caution">
    <text evidence="2">The sequence shown here is derived from an EMBL/GenBank/DDBJ whole genome shotgun (WGS) entry which is preliminary data.</text>
</comment>
<reference evidence="2 3" key="1">
    <citation type="journal article" date="2020" name="Nature">
        <title>Six reference-quality genomes reveal evolution of bat adaptations.</title>
        <authorList>
            <person name="Jebb D."/>
            <person name="Huang Z."/>
            <person name="Pippel M."/>
            <person name="Hughes G.M."/>
            <person name="Lavrichenko K."/>
            <person name="Devanna P."/>
            <person name="Winkler S."/>
            <person name="Jermiin L.S."/>
            <person name="Skirmuntt E.C."/>
            <person name="Katzourakis A."/>
            <person name="Burkitt-Gray L."/>
            <person name="Ray D.A."/>
            <person name="Sullivan K.A.M."/>
            <person name="Roscito J.G."/>
            <person name="Kirilenko B.M."/>
            <person name="Davalos L.M."/>
            <person name="Corthals A.P."/>
            <person name="Power M.L."/>
            <person name="Jones G."/>
            <person name="Ransome R.D."/>
            <person name="Dechmann D.K.N."/>
            <person name="Locatelli A.G."/>
            <person name="Puechmaille S.J."/>
            <person name="Fedrigo O."/>
            <person name="Jarvis E.D."/>
            <person name="Hiller M."/>
            <person name="Vernes S.C."/>
            <person name="Myers E.W."/>
            <person name="Teeling E.C."/>
        </authorList>
    </citation>
    <scope>NUCLEOTIDE SEQUENCE [LARGE SCALE GENOMIC DNA]</scope>
    <source>
        <strain evidence="2">MMyoMyo1</strain>
        <tissue evidence="2">Flight muscle</tissue>
    </source>
</reference>
<dbReference type="EMBL" id="JABWUV010000018">
    <property type="protein sequence ID" value="KAF6290925.1"/>
    <property type="molecule type" value="Genomic_DNA"/>
</dbReference>
<organism evidence="2 3">
    <name type="scientific">Myotis myotis</name>
    <name type="common">Greater mouse-eared bat</name>
    <name type="synonym">Vespertilio myotis</name>
    <dbReference type="NCBI Taxonomy" id="51298"/>
    <lineage>
        <taxon>Eukaryota</taxon>
        <taxon>Metazoa</taxon>
        <taxon>Chordata</taxon>
        <taxon>Craniata</taxon>
        <taxon>Vertebrata</taxon>
        <taxon>Euteleostomi</taxon>
        <taxon>Mammalia</taxon>
        <taxon>Eutheria</taxon>
        <taxon>Laurasiatheria</taxon>
        <taxon>Chiroptera</taxon>
        <taxon>Yangochiroptera</taxon>
        <taxon>Vespertilionidae</taxon>
        <taxon>Myotis</taxon>
    </lineage>
</organism>
<protein>
    <submittedName>
        <fullName evidence="2">Uncharacterized protein</fullName>
    </submittedName>
</protein>
<keyword evidence="3" id="KW-1185">Reference proteome</keyword>
<proteinExistence type="predicted"/>
<evidence type="ECO:0000313" key="2">
    <source>
        <dbReference type="EMBL" id="KAF6290925.1"/>
    </source>
</evidence>